<organism evidence="3 4">
    <name type="scientific">Microbacterium resistens</name>
    <dbReference type="NCBI Taxonomy" id="156977"/>
    <lineage>
        <taxon>Bacteria</taxon>
        <taxon>Bacillati</taxon>
        <taxon>Actinomycetota</taxon>
        <taxon>Actinomycetes</taxon>
        <taxon>Micrococcales</taxon>
        <taxon>Microbacteriaceae</taxon>
        <taxon>Microbacterium</taxon>
    </lineage>
</organism>
<evidence type="ECO:0000259" key="2">
    <source>
        <dbReference type="SMART" id="SM00849"/>
    </source>
</evidence>
<dbReference type="EMBL" id="CP082781">
    <property type="protein sequence ID" value="UGS26078.1"/>
    <property type="molecule type" value="Genomic_DNA"/>
</dbReference>
<protein>
    <submittedName>
        <fullName evidence="3">MBL fold metallo-hydrolase</fullName>
    </submittedName>
</protein>
<accession>A0ABY3RT05</accession>
<dbReference type="InterPro" id="IPR036866">
    <property type="entry name" value="RibonucZ/Hydroxyglut_hydro"/>
</dbReference>
<dbReference type="PANTHER" id="PTHR42951">
    <property type="entry name" value="METALLO-BETA-LACTAMASE DOMAIN-CONTAINING"/>
    <property type="match status" value="1"/>
</dbReference>
<dbReference type="Proteomes" id="UP001199642">
    <property type="component" value="Chromosome"/>
</dbReference>
<dbReference type="SMART" id="SM00849">
    <property type="entry name" value="Lactamase_B"/>
    <property type="match status" value="1"/>
</dbReference>
<dbReference type="SUPFAM" id="SSF56281">
    <property type="entry name" value="Metallo-hydrolase/oxidoreductase"/>
    <property type="match status" value="1"/>
</dbReference>
<dbReference type="InterPro" id="IPR001279">
    <property type="entry name" value="Metallo-B-lactamas"/>
</dbReference>
<reference evidence="3 4" key="1">
    <citation type="submission" date="2023-01" db="EMBL/GenBank/DDBJ databases">
        <title>Characterization of estradiol degrading bacteria Microbacterium sp. MZT7 and reveal degrading genes through genome analysis.</title>
        <authorList>
            <person name="Hao P."/>
            <person name="Gao Y."/>
        </authorList>
    </citation>
    <scope>NUCLEOTIDE SEQUENCE [LARGE SCALE GENOMIC DNA]</scope>
    <source>
        <strain evidence="3 4">MZT7</strain>
    </source>
</reference>
<name>A0ABY3RT05_9MICO</name>
<evidence type="ECO:0000256" key="1">
    <source>
        <dbReference type="SAM" id="MobiDB-lite"/>
    </source>
</evidence>
<dbReference type="Gene3D" id="3.60.15.10">
    <property type="entry name" value="Ribonuclease Z/Hydroxyacylglutathione hydrolase-like"/>
    <property type="match status" value="1"/>
</dbReference>
<dbReference type="InterPro" id="IPR050855">
    <property type="entry name" value="NDM-1-like"/>
</dbReference>
<evidence type="ECO:0000313" key="4">
    <source>
        <dbReference type="Proteomes" id="UP001199642"/>
    </source>
</evidence>
<dbReference type="PANTHER" id="PTHR42951:SF4">
    <property type="entry name" value="ACYL-COENZYME A THIOESTERASE MBLAC2"/>
    <property type="match status" value="1"/>
</dbReference>
<dbReference type="RefSeq" id="WP_231819798.1">
    <property type="nucleotide sequence ID" value="NZ_CP082781.1"/>
</dbReference>
<feature type="region of interest" description="Disordered" evidence="1">
    <location>
        <begin position="1"/>
        <end position="20"/>
    </location>
</feature>
<feature type="compositionally biased region" description="Pro residues" evidence="1">
    <location>
        <begin position="1"/>
        <end position="10"/>
    </location>
</feature>
<evidence type="ECO:0000313" key="3">
    <source>
        <dbReference type="EMBL" id="UGS26078.1"/>
    </source>
</evidence>
<feature type="domain" description="Metallo-beta-lactamase" evidence="2">
    <location>
        <begin position="52"/>
        <end position="264"/>
    </location>
</feature>
<keyword evidence="4" id="KW-1185">Reference proteome</keyword>
<proteinExistence type="predicted"/>
<dbReference type="Pfam" id="PF00753">
    <property type="entry name" value="Lactamase_B"/>
    <property type="match status" value="1"/>
</dbReference>
<gene>
    <name evidence="3" type="ORF">K8F61_15755</name>
</gene>
<sequence length="354" mass="38296">MSAPSAPPQDPIVVTSPAQAEAWRRRESAPVEEVADGVWAIPVPIPGGGIPATLSYALIGEDGVHLIDPGWGGERTRDTLERALLARGRRIADVRTAVVTHFHPDHLGAADGIRRESGAALVLSGNERRVLARQTHPSASDEVEYRSRLEEWGVPGGRRAELLAGFDRPSLVEDTEPDLLVADGDELRLAGRVLEVVATPGHTGGHVCLADRAARLLFTGDHVLPQINSGVGIGSLPGDEPLGDLLSSLERLAEFDDFEVLPGHEYRFTGLGSRRRQIAAHHLRRTAEVAAVADELGDAPIWQYARRLTWTAGWDALTDFSLHSALQQTQMHRDLVRSGRADELFARYGITPGG</sequence>